<dbReference type="InterPro" id="IPR041033">
    <property type="entry name" value="SpaA_PFL_dom_1"/>
</dbReference>
<accession>A0A6G8AU16</accession>
<dbReference type="InterPro" id="IPR047589">
    <property type="entry name" value="DUF11_rpt"/>
</dbReference>
<dbReference type="Pfam" id="PF01345">
    <property type="entry name" value="DUF11"/>
    <property type="match status" value="1"/>
</dbReference>
<dbReference type="AlphaFoldDB" id="A0A6G8AU16"/>
<keyword evidence="15" id="KW-1185">Reference proteome</keyword>
<feature type="domain" description="SpaA-like prealbumin fold" evidence="12">
    <location>
        <begin position="362"/>
        <end position="441"/>
    </location>
</feature>
<feature type="domain" description="Collagen binding" evidence="10">
    <location>
        <begin position="183"/>
        <end position="319"/>
    </location>
</feature>
<evidence type="ECO:0000313" key="14">
    <source>
        <dbReference type="EMBL" id="QIL48554.1"/>
    </source>
</evidence>
<feature type="domain" description="CNA-B" evidence="11">
    <location>
        <begin position="458"/>
        <end position="540"/>
    </location>
</feature>
<evidence type="ECO:0000256" key="1">
    <source>
        <dbReference type="ARBA" id="ARBA00004168"/>
    </source>
</evidence>
<keyword evidence="6" id="KW-0572">Peptidoglycan-anchor</keyword>
<proteinExistence type="inferred from homology"/>
<dbReference type="NCBIfam" id="TIGR01451">
    <property type="entry name" value="B_ant_repeat"/>
    <property type="match status" value="1"/>
</dbReference>
<dbReference type="RefSeq" id="WP_166034692.1">
    <property type="nucleotide sequence ID" value="NZ_CP049887.1"/>
</dbReference>
<dbReference type="GO" id="GO:0007155">
    <property type="term" value="P:cell adhesion"/>
    <property type="evidence" value="ECO:0007669"/>
    <property type="project" value="InterPro"/>
</dbReference>
<feature type="transmembrane region" description="Helical" evidence="7">
    <location>
        <begin position="796"/>
        <end position="818"/>
    </location>
</feature>
<dbReference type="InterPro" id="IPR019931">
    <property type="entry name" value="LPXTG_anchor"/>
</dbReference>
<keyword evidence="7" id="KW-1133">Transmembrane helix</keyword>
<dbReference type="Pfam" id="PF17802">
    <property type="entry name" value="SpaA"/>
    <property type="match status" value="2"/>
</dbReference>
<protein>
    <submittedName>
        <fullName evidence="14">Cna B-type domain-containing protein</fullName>
    </submittedName>
</protein>
<evidence type="ECO:0000256" key="3">
    <source>
        <dbReference type="ARBA" id="ARBA00022512"/>
    </source>
</evidence>
<dbReference type="SUPFAM" id="SSF49401">
    <property type="entry name" value="Bacterial adhesins"/>
    <property type="match status" value="3"/>
</dbReference>
<dbReference type="Pfam" id="PF17961">
    <property type="entry name" value="Big_8"/>
    <property type="match status" value="1"/>
</dbReference>
<evidence type="ECO:0000259" key="11">
    <source>
        <dbReference type="Pfam" id="PF05738"/>
    </source>
</evidence>
<dbReference type="CDD" id="cd00222">
    <property type="entry name" value="CollagenBindB"/>
    <property type="match status" value="1"/>
</dbReference>
<keyword evidence="7" id="KW-0812">Transmembrane</keyword>
<dbReference type="InterPro" id="IPR008454">
    <property type="entry name" value="Collagen-bd_Cna-like_B-typ_dom"/>
</dbReference>
<evidence type="ECO:0000259" key="8">
    <source>
        <dbReference type="Pfam" id="PF00746"/>
    </source>
</evidence>
<dbReference type="Gene3D" id="2.60.40.1280">
    <property type="match status" value="1"/>
</dbReference>
<keyword evidence="5" id="KW-0732">Signal</keyword>
<dbReference type="SUPFAM" id="SSF49478">
    <property type="entry name" value="Cna protein B-type domain"/>
    <property type="match status" value="2"/>
</dbReference>
<evidence type="ECO:0000256" key="5">
    <source>
        <dbReference type="ARBA" id="ARBA00022729"/>
    </source>
</evidence>
<evidence type="ECO:0000256" key="7">
    <source>
        <dbReference type="SAM" id="Phobius"/>
    </source>
</evidence>
<sequence length="826" mass="91846">MKKNPKNSRYFVWLISLLVFFFVGEFATEVSAKELVQTGTVDSFEITPREYWLGEKGILNVKFSEKPDNKIVEGDTLTINAPENMDFTLFTIDNPLILSEGGIVYGTAITDTNRTKLIITFNNQITNYSGFKGELNLTISAGLIDAPEPNIVYKKVYETNLGTNLDKKSYTIKRQITIGSSPFFYKPNGDVAQNAPEYVSWDLIFNRSKVIPVSGIKVTDSIHPGQVFVLNDFSKPVSIENINNNYFFIYISKGNEGPFAKRVTLKEFVEQDYGTVKFLSDSEFEIYANQSSLINQQITVRYKTKITAEGKYQKYFYNDAISEFKEPNTGKDTVKKDLEKVAENVTNNATIAPEKGILRIMKLAKDGEKAKPLSNVTFKLFNEDGTPVDFTGDMLLKTDSSGKADTPILKSGSYYVTEINAPDFVNFDKNKKYHFKISDNDKEGIILVISNDVKKIDIPVKKIWKDNKQEHPVITFNLLADGQIIDTIKLETGTLNHVFKDLPVADLSGKNIVYTINEVILPGYSAEITGNPEQGFTVTNAPKAEFTADKKADKKLLKPGDTFTYTISVKNTVPGSTLKNVVVEDTMPEGIEFVGDLKLNGAPIGTANGNSIKVTIPEIKGNDTAQITFTAKASDTAKEGEVTNIATVTDPNDPDKPKKPEEKVEIFREVDLRLIKTDMEGKTVLKDALFELYQVVDGKEKLLTSLSSDMNGRINFEKLKSGTYIIKEKAAPNGYQLLDKPIQLTIDKLGELKLSGELSEMVSLIKKDKTFELTVKNKAEEVPGGQLPQTGGSGHLGTIITASIFMLFALGLAGYYVYRSRKGWKS</sequence>
<keyword evidence="3" id="KW-0134">Cell wall</keyword>
<name>A0A6G8AU16_9ENTE</name>
<dbReference type="InterPro" id="IPR001434">
    <property type="entry name" value="OmcB-like_DUF11"/>
</dbReference>
<dbReference type="Pfam" id="PF05737">
    <property type="entry name" value="Collagen_bind"/>
    <property type="match status" value="1"/>
</dbReference>
<organism evidence="14 15">
    <name type="scientific">Vagococcus hydrophili</name>
    <dbReference type="NCBI Taxonomy" id="2714947"/>
    <lineage>
        <taxon>Bacteria</taxon>
        <taxon>Bacillati</taxon>
        <taxon>Bacillota</taxon>
        <taxon>Bacilli</taxon>
        <taxon>Lactobacillales</taxon>
        <taxon>Enterococcaceae</taxon>
        <taxon>Vagococcus</taxon>
    </lineage>
</organism>
<dbReference type="InterPro" id="IPR041171">
    <property type="entry name" value="SDR_Ig"/>
</dbReference>
<evidence type="ECO:0000259" key="13">
    <source>
        <dbReference type="Pfam" id="PF17961"/>
    </source>
</evidence>
<dbReference type="Gene3D" id="2.60.40.1140">
    <property type="entry name" value="Collagen-binding surface protein Cna, B-type domain"/>
    <property type="match status" value="1"/>
</dbReference>
<dbReference type="GO" id="GO:0005518">
    <property type="term" value="F:collagen binding"/>
    <property type="evidence" value="ECO:0007669"/>
    <property type="project" value="InterPro"/>
</dbReference>
<feature type="domain" description="Gram-positive cocci surface proteins LPxTG" evidence="8">
    <location>
        <begin position="784"/>
        <end position="822"/>
    </location>
</feature>
<dbReference type="InterPro" id="IPR011252">
    <property type="entry name" value="Fibrogen-bd_dom1"/>
</dbReference>
<evidence type="ECO:0000256" key="2">
    <source>
        <dbReference type="ARBA" id="ARBA00007257"/>
    </source>
</evidence>
<keyword evidence="4" id="KW-0964">Secreted</keyword>
<evidence type="ECO:0000259" key="10">
    <source>
        <dbReference type="Pfam" id="PF05737"/>
    </source>
</evidence>
<dbReference type="InterPro" id="IPR008966">
    <property type="entry name" value="Adhesion_dom_sf"/>
</dbReference>
<comment type="similarity">
    <text evidence="2">Belongs to the serine-aspartate repeat-containing protein (SDr) family.</text>
</comment>
<evidence type="ECO:0000259" key="9">
    <source>
        <dbReference type="Pfam" id="PF01345"/>
    </source>
</evidence>
<dbReference type="Proteomes" id="UP000501747">
    <property type="component" value="Chromosome"/>
</dbReference>
<evidence type="ECO:0000256" key="4">
    <source>
        <dbReference type="ARBA" id="ARBA00022525"/>
    </source>
</evidence>
<feature type="domain" description="SDR-like Ig" evidence="13">
    <location>
        <begin position="58"/>
        <end position="140"/>
    </location>
</feature>
<feature type="domain" description="SpaA-like prealbumin fold" evidence="12">
    <location>
        <begin position="672"/>
        <end position="751"/>
    </location>
</feature>
<dbReference type="Pfam" id="PF05738">
    <property type="entry name" value="Cna_B"/>
    <property type="match status" value="1"/>
</dbReference>
<evidence type="ECO:0000313" key="15">
    <source>
        <dbReference type="Proteomes" id="UP000501747"/>
    </source>
</evidence>
<dbReference type="Gene3D" id="2.60.40.740">
    <property type="match status" value="2"/>
</dbReference>
<dbReference type="Pfam" id="PF00746">
    <property type="entry name" value="Gram_pos_anchor"/>
    <property type="match status" value="1"/>
</dbReference>
<keyword evidence="7" id="KW-0472">Membrane</keyword>
<dbReference type="InterPro" id="IPR008456">
    <property type="entry name" value="Collagen-bd_dom"/>
</dbReference>
<feature type="domain" description="DUF11" evidence="9">
    <location>
        <begin position="550"/>
        <end position="655"/>
    </location>
</feature>
<dbReference type="Gene3D" id="2.60.40.10">
    <property type="entry name" value="Immunoglobulins"/>
    <property type="match status" value="2"/>
</dbReference>
<reference evidence="14 15" key="1">
    <citation type="submission" date="2020-03" db="EMBL/GenBank/DDBJ databases">
        <title>Vagococcus sp. nov., isolated from beetles.</title>
        <authorList>
            <person name="Hyun D.-W."/>
            <person name="Bae J.-W."/>
        </authorList>
    </citation>
    <scope>NUCLEOTIDE SEQUENCE [LARGE SCALE GENOMIC DNA]</scope>
    <source>
        <strain evidence="14 15">HDW17B</strain>
    </source>
</reference>
<dbReference type="KEGG" id="vhy:G7082_08600"/>
<evidence type="ECO:0000259" key="12">
    <source>
        <dbReference type="Pfam" id="PF17802"/>
    </source>
</evidence>
<dbReference type="NCBIfam" id="TIGR04226">
    <property type="entry name" value="RrgB_K2N_iso_D2"/>
    <property type="match status" value="1"/>
</dbReference>
<dbReference type="PANTHER" id="PTHR36108:SF13">
    <property type="entry name" value="COLOSSIN-B-RELATED"/>
    <property type="match status" value="1"/>
</dbReference>
<comment type="subcellular location">
    <subcellularLocation>
        <location evidence="1">Secreted</location>
        <location evidence="1">Cell wall</location>
        <topology evidence="1">Peptidoglycan-anchor</topology>
    </subcellularLocation>
</comment>
<dbReference type="EMBL" id="CP049887">
    <property type="protein sequence ID" value="QIL48554.1"/>
    <property type="molecule type" value="Genomic_DNA"/>
</dbReference>
<gene>
    <name evidence="14" type="ORF">G7082_08600</name>
</gene>
<dbReference type="InterPro" id="IPR013783">
    <property type="entry name" value="Ig-like_fold"/>
</dbReference>
<dbReference type="InterPro" id="IPR026466">
    <property type="entry name" value="Fim_isopep_form_D2_dom"/>
</dbReference>
<evidence type="ECO:0000256" key="6">
    <source>
        <dbReference type="ARBA" id="ARBA00023088"/>
    </source>
</evidence>
<dbReference type="PANTHER" id="PTHR36108">
    <property type="entry name" value="COLOSSIN-B-RELATED"/>
    <property type="match status" value="1"/>
</dbReference>